<dbReference type="InterPro" id="IPR043993">
    <property type="entry name" value="T4SS_pilin"/>
</dbReference>
<accession>A0A1G2MYV9</accession>
<keyword evidence="2" id="KW-0472">Membrane</keyword>
<evidence type="ECO:0000313" key="4">
    <source>
        <dbReference type="Proteomes" id="UP000178089"/>
    </source>
</evidence>
<feature type="transmembrane region" description="Helical" evidence="2">
    <location>
        <begin position="47"/>
        <end position="66"/>
    </location>
</feature>
<evidence type="ECO:0000313" key="3">
    <source>
        <dbReference type="EMBL" id="OHA29018.1"/>
    </source>
</evidence>
<dbReference type="AlphaFoldDB" id="A0A1G2MYV9"/>
<organism evidence="3 4">
    <name type="scientific">Candidatus Taylorbacteria bacterium RIFCSPHIGHO2_12_FULL_45_16</name>
    <dbReference type="NCBI Taxonomy" id="1802315"/>
    <lineage>
        <taxon>Bacteria</taxon>
        <taxon>Candidatus Tayloriibacteriota</taxon>
    </lineage>
</organism>
<reference evidence="3 4" key="1">
    <citation type="journal article" date="2016" name="Nat. Commun.">
        <title>Thousands of microbial genomes shed light on interconnected biogeochemical processes in an aquifer system.</title>
        <authorList>
            <person name="Anantharaman K."/>
            <person name="Brown C.T."/>
            <person name="Hug L.A."/>
            <person name="Sharon I."/>
            <person name="Castelle C.J."/>
            <person name="Probst A.J."/>
            <person name="Thomas B.C."/>
            <person name="Singh A."/>
            <person name="Wilkins M.J."/>
            <person name="Karaoz U."/>
            <person name="Brodie E.L."/>
            <person name="Williams K.H."/>
            <person name="Hubbard S.S."/>
            <person name="Banfield J.F."/>
        </authorList>
    </citation>
    <scope>NUCLEOTIDE SEQUENCE [LARGE SCALE GENOMIC DNA]</scope>
</reference>
<dbReference type="Proteomes" id="UP000178089">
    <property type="component" value="Unassembled WGS sequence"/>
</dbReference>
<evidence type="ECO:0000256" key="2">
    <source>
        <dbReference type="SAM" id="Phobius"/>
    </source>
</evidence>
<keyword evidence="2" id="KW-1133">Transmembrane helix</keyword>
<feature type="compositionally biased region" description="Polar residues" evidence="1">
    <location>
        <begin position="129"/>
        <end position="144"/>
    </location>
</feature>
<proteinExistence type="predicted"/>
<keyword evidence="2" id="KW-0812">Transmembrane</keyword>
<name>A0A1G2MYV9_9BACT</name>
<dbReference type="STRING" id="1802315.A3F51_02025"/>
<feature type="transmembrane region" description="Helical" evidence="2">
    <location>
        <begin position="78"/>
        <end position="99"/>
    </location>
</feature>
<dbReference type="Pfam" id="PF18895">
    <property type="entry name" value="T4SS_pilin"/>
    <property type="match status" value="1"/>
</dbReference>
<dbReference type="EMBL" id="MHRT01000006">
    <property type="protein sequence ID" value="OHA29018.1"/>
    <property type="molecule type" value="Genomic_DNA"/>
</dbReference>
<feature type="region of interest" description="Disordered" evidence="1">
    <location>
        <begin position="129"/>
        <end position="175"/>
    </location>
</feature>
<feature type="compositionally biased region" description="Polar residues" evidence="1">
    <location>
        <begin position="154"/>
        <end position="175"/>
    </location>
</feature>
<comment type="caution">
    <text evidence="3">The sequence shown here is derived from an EMBL/GenBank/DDBJ whole genome shotgun (WGS) entry which is preliminary data.</text>
</comment>
<sequence length="175" mass="19141">MFKKFPLYLSAFILVIFPFVTQAQVCSQKNLACVINIIIGYLNQFLVLMIGLAVVIFVWYIIQYFIKPNEDRKNASLYVMYSLIGFFVILSFWGLVNILQNTFGLKNENNQPASWTSFKGLFPAGGNTSGNPSSVTPGTVNTGTPRGVAPGVSGNPSSVTTPNNANPNSSRDPSF</sequence>
<evidence type="ECO:0000256" key="1">
    <source>
        <dbReference type="SAM" id="MobiDB-lite"/>
    </source>
</evidence>
<protein>
    <submittedName>
        <fullName evidence="3">Uncharacterized protein</fullName>
    </submittedName>
</protein>
<gene>
    <name evidence="3" type="ORF">A3F51_02025</name>
</gene>